<accession>A0A1F5YHS2</accession>
<dbReference type="InterPro" id="IPR036390">
    <property type="entry name" value="WH_DNA-bd_sf"/>
</dbReference>
<evidence type="ECO:0000259" key="3">
    <source>
        <dbReference type="Pfam" id="PF08220"/>
    </source>
</evidence>
<comment type="caution">
    <text evidence="4">The sequence shown here is derived from an EMBL/GenBank/DDBJ whole genome shotgun (WGS) entry which is preliminary data.</text>
</comment>
<name>A0A1F5YHS2_9BACT</name>
<dbReference type="AlphaFoldDB" id="A0A1F5YHS2"/>
<dbReference type="EMBL" id="MFJB01000054">
    <property type="protein sequence ID" value="OGF99694.1"/>
    <property type="molecule type" value="Genomic_DNA"/>
</dbReference>
<keyword evidence="2" id="KW-0804">Transcription</keyword>
<dbReference type="InterPro" id="IPR001034">
    <property type="entry name" value="DeoR_HTH"/>
</dbReference>
<gene>
    <name evidence="4" type="ORF">A2153_00560</name>
</gene>
<dbReference type="InterPro" id="IPR036388">
    <property type="entry name" value="WH-like_DNA-bd_sf"/>
</dbReference>
<protein>
    <recommendedName>
        <fullName evidence="3">HTH deoR-type domain-containing protein</fullName>
    </recommendedName>
</protein>
<proteinExistence type="predicted"/>
<feature type="domain" description="HTH deoR-type" evidence="3">
    <location>
        <begin position="83"/>
        <end position="130"/>
    </location>
</feature>
<reference evidence="4 5" key="1">
    <citation type="journal article" date="2016" name="Nat. Commun.">
        <title>Thousands of microbial genomes shed light on interconnected biogeochemical processes in an aquifer system.</title>
        <authorList>
            <person name="Anantharaman K."/>
            <person name="Brown C.T."/>
            <person name="Hug L.A."/>
            <person name="Sharon I."/>
            <person name="Castelle C.J."/>
            <person name="Probst A.J."/>
            <person name="Thomas B.C."/>
            <person name="Singh A."/>
            <person name="Wilkins M.J."/>
            <person name="Karaoz U."/>
            <person name="Brodie E.L."/>
            <person name="Williams K.H."/>
            <person name="Hubbard S.S."/>
            <person name="Banfield J.F."/>
        </authorList>
    </citation>
    <scope>NUCLEOTIDE SEQUENCE [LARGE SCALE GENOMIC DNA]</scope>
</reference>
<dbReference type="Pfam" id="PF08220">
    <property type="entry name" value="HTH_DeoR"/>
    <property type="match status" value="1"/>
</dbReference>
<sequence>MNIPPEYEITPEIKKLNSLIEELRAFLNSVNAKPEIINKLNQLNKLKSAFYSAKIDGNTLTWEQIKEEFIKRSQNEHIILPPRQEEILAIIKDHMNVSFDFIQRRFYKVPARTLRYDLKKLAEKGLVIKVGITRGSFYRAK</sequence>
<dbReference type="GO" id="GO:0003700">
    <property type="term" value="F:DNA-binding transcription factor activity"/>
    <property type="evidence" value="ECO:0007669"/>
    <property type="project" value="InterPro"/>
</dbReference>
<dbReference type="SUPFAM" id="SSF46785">
    <property type="entry name" value="Winged helix' DNA-binding domain"/>
    <property type="match status" value="1"/>
</dbReference>
<evidence type="ECO:0000313" key="4">
    <source>
        <dbReference type="EMBL" id="OGF99694.1"/>
    </source>
</evidence>
<dbReference type="Gene3D" id="1.10.10.10">
    <property type="entry name" value="Winged helix-like DNA-binding domain superfamily/Winged helix DNA-binding domain"/>
    <property type="match status" value="1"/>
</dbReference>
<evidence type="ECO:0000256" key="2">
    <source>
        <dbReference type="ARBA" id="ARBA00023163"/>
    </source>
</evidence>
<organism evidence="4 5">
    <name type="scientific">Candidatus Gottesmanbacteria bacterium RBG_16_38_7b</name>
    <dbReference type="NCBI Taxonomy" id="1798372"/>
    <lineage>
        <taxon>Bacteria</taxon>
        <taxon>Candidatus Gottesmaniibacteriota</taxon>
    </lineage>
</organism>
<keyword evidence="1" id="KW-0805">Transcription regulation</keyword>
<dbReference type="Proteomes" id="UP000177396">
    <property type="component" value="Unassembled WGS sequence"/>
</dbReference>
<evidence type="ECO:0000313" key="5">
    <source>
        <dbReference type="Proteomes" id="UP000177396"/>
    </source>
</evidence>
<evidence type="ECO:0000256" key="1">
    <source>
        <dbReference type="ARBA" id="ARBA00023015"/>
    </source>
</evidence>